<evidence type="ECO:0000256" key="5">
    <source>
        <dbReference type="ARBA" id="ARBA00023098"/>
    </source>
</evidence>
<dbReference type="InterPro" id="IPR006693">
    <property type="entry name" value="AB_hydrolase_lipase"/>
</dbReference>
<dbReference type="EMBL" id="CAMPGE010010402">
    <property type="protein sequence ID" value="CAI2369251.1"/>
    <property type="molecule type" value="Genomic_DNA"/>
</dbReference>
<sequence length="410" mass="46745">MNQCYSGTKIYFRKFFLPILIILCYITHVKAQLDGYWRMSVRERAEALGFEYEEYQVPTEDGYILSLMRIPSGPESPSDTTNKEPILLSHPSFETAETFTRLGGVYSPAFYLANQGKDVWLYNLRGNTYSRQHVSLNPSIDDEYWEFYIDTIRFDYMACVEFVLETTGYSQTTILGHSLAGATLATALALEPEYFGPRTSLAILIAPALMMAHTNAPLYAVLGACPWILELMRHLGVNVFRENNSVIRWVFYQSCLLIHPLCTGLTALLSDEENPSALDNDSMDFFLARTSNGIGIRLLEHLFQSVRTSQFTYFDLGVDENLEAYGTELPPQIPLENTNTSLALMWGEFDGSITQQDAQWIRSRLEDNIIFDNIYEDQTHLSFLVGNNIEEYLDDIIQLMSEYQTPNPNA</sequence>
<protein>
    <recommendedName>
        <fullName evidence="11">Lipase</fullName>
    </recommendedName>
</protein>
<accession>A0AAD1XFD2</accession>
<proteinExistence type="inferred from homology"/>
<dbReference type="AlphaFoldDB" id="A0AAD1XFD2"/>
<evidence type="ECO:0000256" key="1">
    <source>
        <dbReference type="ARBA" id="ARBA00010701"/>
    </source>
</evidence>
<reference evidence="9" key="1">
    <citation type="submission" date="2023-07" db="EMBL/GenBank/DDBJ databases">
        <authorList>
            <consortium name="AG Swart"/>
            <person name="Singh M."/>
            <person name="Singh A."/>
            <person name="Seah K."/>
            <person name="Emmerich C."/>
        </authorList>
    </citation>
    <scope>NUCLEOTIDE SEQUENCE</scope>
    <source>
        <strain evidence="9">DP1</strain>
    </source>
</reference>
<dbReference type="GO" id="GO:0016787">
    <property type="term" value="F:hydrolase activity"/>
    <property type="evidence" value="ECO:0007669"/>
    <property type="project" value="UniProtKB-KW"/>
</dbReference>
<gene>
    <name evidence="9" type="ORF">ECRASSUSDP1_LOCUS10549</name>
</gene>
<comment type="similarity">
    <text evidence="1">Belongs to the AB hydrolase superfamily. Lipase family.</text>
</comment>
<evidence type="ECO:0000313" key="9">
    <source>
        <dbReference type="EMBL" id="CAI2369251.1"/>
    </source>
</evidence>
<feature type="domain" description="AB hydrolase-1" evidence="7">
    <location>
        <begin position="111"/>
        <end position="211"/>
    </location>
</feature>
<dbReference type="Gene3D" id="3.40.50.1820">
    <property type="entry name" value="alpha/beta hydrolase"/>
    <property type="match status" value="1"/>
</dbReference>
<comment type="caution">
    <text evidence="9">The sequence shown here is derived from an EMBL/GenBank/DDBJ whole genome shotgun (WGS) entry which is preliminary data.</text>
</comment>
<dbReference type="Proteomes" id="UP001295684">
    <property type="component" value="Unassembled WGS sequence"/>
</dbReference>
<dbReference type="Pfam" id="PF00561">
    <property type="entry name" value="Abhydrolase_1"/>
    <property type="match status" value="1"/>
</dbReference>
<organism evidence="9 10">
    <name type="scientific">Euplotes crassus</name>
    <dbReference type="NCBI Taxonomy" id="5936"/>
    <lineage>
        <taxon>Eukaryota</taxon>
        <taxon>Sar</taxon>
        <taxon>Alveolata</taxon>
        <taxon>Ciliophora</taxon>
        <taxon>Intramacronucleata</taxon>
        <taxon>Spirotrichea</taxon>
        <taxon>Hypotrichia</taxon>
        <taxon>Euplotida</taxon>
        <taxon>Euplotidae</taxon>
        <taxon>Moneuplotes</taxon>
    </lineage>
</organism>
<keyword evidence="2" id="KW-0732">Signal</keyword>
<dbReference type="InterPro" id="IPR029058">
    <property type="entry name" value="AB_hydrolase_fold"/>
</dbReference>
<keyword evidence="3" id="KW-0378">Hydrolase</keyword>
<evidence type="ECO:0000256" key="3">
    <source>
        <dbReference type="ARBA" id="ARBA00022801"/>
    </source>
</evidence>
<feature type="domain" description="Partial AB-hydrolase lipase" evidence="8">
    <location>
        <begin position="42"/>
        <end position="99"/>
    </location>
</feature>
<evidence type="ECO:0008006" key="11">
    <source>
        <dbReference type="Google" id="ProtNLM"/>
    </source>
</evidence>
<dbReference type="Pfam" id="PF04083">
    <property type="entry name" value="Abhydro_lipase"/>
    <property type="match status" value="1"/>
</dbReference>
<evidence type="ECO:0000256" key="2">
    <source>
        <dbReference type="ARBA" id="ARBA00022729"/>
    </source>
</evidence>
<dbReference type="FunFam" id="3.40.50.1820:FF:000057">
    <property type="entry name" value="Lipase"/>
    <property type="match status" value="1"/>
</dbReference>
<keyword evidence="5" id="KW-0443">Lipid metabolism</keyword>
<evidence type="ECO:0000256" key="6">
    <source>
        <dbReference type="ARBA" id="ARBA00023180"/>
    </source>
</evidence>
<dbReference type="SUPFAM" id="SSF53474">
    <property type="entry name" value="alpha/beta-Hydrolases"/>
    <property type="match status" value="1"/>
</dbReference>
<dbReference type="InterPro" id="IPR000073">
    <property type="entry name" value="AB_hydrolase_1"/>
</dbReference>
<dbReference type="PANTHER" id="PTHR11005">
    <property type="entry name" value="LYSOSOMAL ACID LIPASE-RELATED"/>
    <property type="match status" value="1"/>
</dbReference>
<keyword evidence="10" id="KW-1185">Reference proteome</keyword>
<keyword evidence="4" id="KW-0442">Lipid degradation</keyword>
<evidence type="ECO:0000256" key="4">
    <source>
        <dbReference type="ARBA" id="ARBA00022963"/>
    </source>
</evidence>
<dbReference type="GO" id="GO:0016042">
    <property type="term" value="P:lipid catabolic process"/>
    <property type="evidence" value="ECO:0007669"/>
    <property type="project" value="UniProtKB-KW"/>
</dbReference>
<evidence type="ECO:0000259" key="8">
    <source>
        <dbReference type="Pfam" id="PF04083"/>
    </source>
</evidence>
<name>A0AAD1XFD2_EUPCR</name>
<evidence type="ECO:0000313" key="10">
    <source>
        <dbReference type="Proteomes" id="UP001295684"/>
    </source>
</evidence>
<keyword evidence="6" id="KW-0325">Glycoprotein</keyword>
<evidence type="ECO:0000259" key="7">
    <source>
        <dbReference type="Pfam" id="PF00561"/>
    </source>
</evidence>